<dbReference type="OrthoDB" id="242138at2"/>
<dbReference type="InterPro" id="IPR041638">
    <property type="entry name" value="BaeRF_family11"/>
</dbReference>
<gene>
    <name evidence="2" type="ORF">EJC49_18240</name>
</gene>
<evidence type="ECO:0000313" key="2">
    <source>
        <dbReference type="EMBL" id="RST84890.1"/>
    </source>
</evidence>
<dbReference type="Proteomes" id="UP000278398">
    <property type="component" value="Unassembled WGS sequence"/>
</dbReference>
<evidence type="ECO:0000256" key="1">
    <source>
        <dbReference type="SAM" id="Coils"/>
    </source>
</evidence>
<name>A0A3R9Y7H4_9HYPH</name>
<organism evidence="2 3">
    <name type="scientific">Aquibium carbonis</name>
    <dbReference type="NCBI Taxonomy" id="2495581"/>
    <lineage>
        <taxon>Bacteria</taxon>
        <taxon>Pseudomonadati</taxon>
        <taxon>Pseudomonadota</taxon>
        <taxon>Alphaproteobacteria</taxon>
        <taxon>Hyphomicrobiales</taxon>
        <taxon>Phyllobacteriaceae</taxon>
        <taxon>Aquibium</taxon>
    </lineage>
</organism>
<reference evidence="2 3" key="1">
    <citation type="submission" date="2018-12" db="EMBL/GenBank/DDBJ databases">
        <title>Mesorhizobium carbonis sp. nov., isolated from coal mine water.</title>
        <authorList>
            <person name="Xin W."/>
            <person name="Xu Z."/>
            <person name="Xiang F."/>
            <person name="Zhang J."/>
            <person name="Xi L."/>
            <person name="Liu J."/>
        </authorList>
    </citation>
    <scope>NUCLEOTIDE SEQUENCE [LARGE SCALE GENOMIC DNA]</scope>
    <source>
        <strain evidence="2 3">B2.3</strain>
    </source>
</reference>
<keyword evidence="3" id="KW-1185">Reference proteome</keyword>
<dbReference type="AlphaFoldDB" id="A0A3R9Y7H4"/>
<evidence type="ECO:0000313" key="3">
    <source>
        <dbReference type="Proteomes" id="UP000278398"/>
    </source>
</evidence>
<sequence length="373" mass="39823">MLHVDIPTRAEIITLNKVRATACVSIYLKTTPLTQHADASRIELGNLAKQAREQLEAVGFDKRELAALMEHLDELQEDEAFWAEQANSLAILATPSTLRTYRLANDLTAMVEVSDRFHLKPLLRAITFPHSALILALSENAVRLVEVHADLPAKTVKVDGLPKDAASALGKSTLNDRSASGRIHGSEGQNVRFQQYARKVNAALKPVLAGLDTPLILAATGRLASVFRSVNSYPNLLPDGIEDSPDRITDADLAAAARPVLDAAYAAEIEAAKALFETRSGEGRATTDLSDAARAATFGAIDTLLVNIDTTVYGSIDETTGELRLTGEADATSYGVVDEIAGRALAHGARVMGVRKADLPGEGELAAILRFAA</sequence>
<comment type="caution">
    <text evidence="2">The sequence shown here is derived from an EMBL/GenBank/DDBJ whole genome shotgun (WGS) entry which is preliminary data.</text>
</comment>
<feature type="coiled-coil region" evidence="1">
    <location>
        <begin position="58"/>
        <end position="85"/>
    </location>
</feature>
<accession>A0A3R9Y7H4</accession>
<dbReference type="Pfam" id="PF18855">
    <property type="entry name" value="baeRF_family11"/>
    <property type="match status" value="1"/>
</dbReference>
<proteinExistence type="predicted"/>
<dbReference type="RefSeq" id="WP_126701367.1">
    <property type="nucleotide sequence ID" value="NZ_RWKW01000071.1"/>
</dbReference>
<protein>
    <submittedName>
        <fullName evidence="2">Uncharacterized protein</fullName>
    </submittedName>
</protein>
<keyword evidence="1" id="KW-0175">Coiled coil</keyword>
<dbReference type="EMBL" id="RWKW01000071">
    <property type="protein sequence ID" value="RST84890.1"/>
    <property type="molecule type" value="Genomic_DNA"/>
</dbReference>